<gene>
    <name evidence="1" type="ORF">Scep_004176</name>
</gene>
<sequence>MRTGLTSELYFLRSDLGDQTPSSSSSGRGSVLPFLILLGCPTPSELGRGAHDSPISVFLESSLSSLPLFLPGSSPPLTLLLCFFSLWIDSLFLPNHTTNQQ</sequence>
<accession>A0AAP0KRY5</accession>
<organism evidence="1 2">
    <name type="scientific">Stephania cephalantha</name>
    <dbReference type="NCBI Taxonomy" id="152367"/>
    <lineage>
        <taxon>Eukaryota</taxon>
        <taxon>Viridiplantae</taxon>
        <taxon>Streptophyta</taxon>
        <taxon>Embryophyta</taxon>
        <taxon>Tracheophyta</taxon>
        <taxon>Spermatophyta</taxon>
        <taxon>Magnoliopsida</taxon>
        <taxon>Ranunculales</taxon>
        <taxon>Menispermaceae</taxon>
        <taxon>Menispermoideae</taxon>
        <taxon>Cissampelideae</taxon>
        <taxon>Stephania</taxon>
    </lineage>
</organism>
<keyword evidence="2" id="KW-1185">Reference proteome</keyword>
<name>A0AAP0KRY5_9MAGN</name>
<evidence type="ECO:0000313" key="1">
    <source>
        <dbReference type="EMBL" id="KAK9157602.1"/>
    </source>
</evidence>
<dbReference type="AlphaFoldDB" id="A0AAP0KRY5"/>
<proteinExistence type="predicted"/>
<evidence type="ECO:0000313" key="2">
    <source>
        <dbReference type="Proteomes" id="UP001419268"/>
    </source>
</evidence>
<dbReference type="EMBL" id="JBBNAG010000002">
    <property type="protein sequence ID" value="KAK9157602.1"/>
    <property type="molecule type" value="Genomic_DNA"/>
</dbReference>
<dbReference type="Proteomes" id="UP001419268">
    <property type="component" value="Unassembled WGS sequence"/>
</dbReference>
<comment type="caution">
    <text evidence="1">The sequence shown here is derived from an EMBL/GenBank/DDBJ whole genome shotgun (WGS) entry which is preliminary data.</text>
</comment>
<reference evidence="1 2" key="1">
    <citation type="submission" date="2024-01" db="EMBL/GenBank/DDBJ databases">
        <title>Genome assemblies of Stephania.</title>
        <authorList>
            <person name="Yang L."/>
        </authorList>
    </citation>
    <scope>NUCLEOTIDE SEQUENCE [LARGE SCALE GENOMIC DNA]</scope>
    <source>
        <strain evidence="1">JXDWG</strain>
        <tissue evidence="1">Leaf</tissue>
    </source>
</reference>
<protein>
    <submittedName>
        <fullName evidence="1">Uncharacterized protein</fullName>
    </submittedName>
</protein>